<dbReference type="InterPro" id="IPR009725">
    <property type="entry name" value="3_dmu_93_MTrfase"/>
</dbReference>
<reference evidence="2" key="2">
    <citation type="journal article" date="2021" name="Syst. Appl. Microbiol.">
        <title>Roseomonas hellenica sp. nov., isolated from roots of wild-growing Alkanna tinctoria.</title>
        <authorList>
            <person name="Rat A."/>
            <person name="Naranjo H.D."/>
            <person name="Lebbe L."/>
            <person name="Cnockaert M."/>
            <person name="Krigas N."/>
            <person name="Grigoriadou K."/>
            <person name="Maloupa E."/>
            <person name="Willems A."/>
        </authorList>
    </citation>
    <scope>NUCLEOTIDE SEQUENCE</scope>
    <source>
        <strain evidence="2">LMG 31228</strain>
    </source>
</reference>
<protein>
    <submittedName>
        <fullName evidence="2">VOC family protein</fullName>
    </submittedName>
</protein>
<name>A0A9X9X8W0_9PROT</name>
<evidence type="ECO:0000313" key="2">
    <source>
        <dbReference type="EMBL" id="MBR0680146.1"/>
    </source>
</evidence>
<dbReference type="SUPFAM" id="SSF54593">
    <property type="entry name" value="Glyoxalase/Bleomycin resistance protein/Dihydroxybiphenyl dioxygenase"/>
    <property type="match status" value="1"/>
</dbReference>
<dbReference type="InterPro" id="IPR029068">
    <property type="entry name" value="Glyas_Bleomycin-R_OHBP_Dase"/>
</dbReference>
<dbReference type="PANTHER" id="PTHR33990">
    <property type="entry name" value="PROTEIN YJDN-RELATED"/>
    <property type="match status" value="1"/>
</dbReference>
<dbReference type="Pfam" id="PF06983">
    <property type="entry name" value="3-dmu-9_3-mt"/>
    <property type="match status" value="1"/>
</dbReference>
<keyword evidence="3" id="KW-1185">Reference proteome</keyword>
<dbReference type="AlphaFoldDB" id="A0A9X9X8W0"/>
<proteinExistence type="predicted"/>
<comment type="caution">
    <text evidence="2">The sequence shown here is derived from an EMBL/GenBank/DDBJ whole genome shotgun (WGS) entry which is preliminary data.</text>
</comment>
<dbReference type="EMBL" id="JAAEDL010000005">
    <property type="protein sequence ID" value="MBR0680146.1"/>
    <property type="molecule type" value="Genomic_DNA"/>
</dbReference>
<dbReference type="RefSeq" id="WP_211845684.1">
    <property type="nucleotide sequence ID" value="NZ_JAAEDL010000005.1"/>
</dbReference>
<dbReference type="Proteomes" id="UP001138709">
    <property type="component" value="Unassembled WGS sequence"/>
</dbReference>
<dbReference type="InterPro" id="IPR028973">
    <property type="entry name" value="PhnB-like"/>
</dbReference>
<dbReference type="CDD" id="cd06588">
    <property type="entry name" value="PhnB_like"/>
    <property type="match status" value="1"/>
</dbReference>
<accession>A0A9X9X8W0</accession>
<organism evidence="2 3">
    <name type="scientific">Neoroseomonas eburnea</name>
    <dbReference type="NCBI Taxonomy" id="1346889"/>
    <lineage>
        <taxon>Bacteria</taxon>
        <taxon>Pseudomonadati</taxon>
        <taxon>Pseudomonadota</taxon>
        <taxon>Alphaproteobacteria</taxon>
        <taxon>Acetobacterales</taxon>
        <taxon>Acetobacteraceae</taxon>
        <taxon>Neoroseomonas</taxon>
    </lineage>
</organism>
<evidence type="ECO:0000313" key="3">
    <source>
        <dbReference type="Proteomes" id="UP001138709"/>
    </source>
</evidence>
<sequence length="158" mass="16871">MTTDAVMPCLWFDGTAEEAARHYCAVIPGSAIRNVVRQAGGAAFVVEFDLGGRSCLALNGRQGMGFTHALSLVVTCADQAELDRVWDGLVEGGAPQRCGWLTDRYGVSWQVVPAGLGRMMRQGEEAQRGRLMAALMPMVKLDIATLEAAWAAKEGADA</sequence>
<dbReference type="PANTHER" id="PTHR33990:SF2">
    <property type="entry name" value="PHNB-LIKE DOMAIN-CONTAINING PROTEIN"/>
    <property type="match status" value="1"/>
</dbReference>
<dbReference type="Gene3D" id="3.10.180.10">
    <property type="entry name" value="2,3-Dihydroxybiphenyl 1,2-Dioxygenase, domain 1"/>
    <property type="match status" value="1"/>
</dbReference>
<reference evidence="2" key="1">
    <citation type="submission" date="2020-01" db="EMBL/GenBank/DDBJ databases">
        <authorList>
            <person name="Rat A."/>
        </authorList>
    </citation>
    <scope>NUCLEOTIDE SEQUENCE</scope>
    <source>
        <strain evidence="2">LMG 31228</strain>
    </source>
</reference>
<gene>
    <name evidence="2" type="ORF">GXW74_06585</name>
</gene>
<dbReference type="PIRSF" id="PIRSF021700">
    <property type="entry name" value="3_dmu_93_MTrfase"/>
    <property type="match status" value="1"/>
</dbReference>
<evidence type="ECO:0000259" key="1">
    <source>
        <dbReference type="Pfam" id="PF06983"/>
    </source>
</evidence>
<feature type="domain" description="PhnB-like" evidence="1">
    <location>
        <begin position="6"/>
        <end position="112"/>
    </location>
</feature>